<accession>A0ABQ1G5W3</accession>
<dbReference type="SUPFAM" id="SSF53474">
    <property type="entry name" value="alpha/beta-Hydrolases"/>
    <property type="match status" value="1"/>
</dbReference>
<evidence type="ECO:0000256" key="1">
    <source>
        <dbReference type="ARBA" id="ARBA00010515"/>
    </source>
</evidence>
<keyword evidence="2" id="KW-0378">Hydrolase</keyword>
<dbReference type="Pfam" id="PF07859">
    <property type="entry name" value="Abhydrolase_3"/>
    <property type="match status" value="1"/>
</dbReference>
<reference evidence="6" key="1">
    <citation type="journal article" date="2019" name="Int. J. Syst. Evol. Microbiol.">
        <title>The Global Catalogue of Microorganisms (GCM) 10K type strain sequencing project: providing services to taxonomists for standard genome sequencing and annotation.</title>
        <authorList>
            <consortium name="The Broad Institute Genomics Platform"/>
            <consortium name="The Broad Institute Genome Sequencing Center for Infectious Disease"/>
            <person name="Wu L."/>
            <person name="Ma J."/>
        </authorList>
    </citation>
    <scope>NUCLEOTIDE SEQUENCE [LARGE SCALE GENOMIC DNA]</scope>
    <source>
        <strain evidence="6">CGMCC 1.10106</strain>
    </source>
</reference>
<dbReference type="Proteomes" id="UP000618591">
    <property type="component" value="Unassembled WGS sequence"/>
</dbReference>
<feature type="domain" description="Alpha/beta hydrolase fold-3" evidence="4">
    <location>
        <begin position="132"/>
        <end position="344"/>
    </location>
</feature>
<dbReference type="PANTHER" id="PTHR48081">
    <property type="entry name" value="AB HYDROLASE SUPERFAMILY PROTEIN C4A8.06C"/>
    <property type="match status" value="1"/>
</dbReference>
<dbReference type="RefSeq" id="WP_188445145.1">
    <property type="nucleotide sequence ID" value="NZ_BMDW01000002.1"/>
</dbReference>
<keyword evidence="6" id="KW-1185">Reference proteome</keyword>
<dbReference type="InterPro" id="IPR013094">
    <property type="entry name" value="AB_hydrolase_3"/>
</dbReference>
<feature type="signal peptide" evidence="3">
    <location>
        <begin position="1"/>
        <end position="26"/>
    </location>
</feature>
<comment type="similarity">
    <text evidence="1">Belongs to the 'GDXG' lipolytic enzyme family.</text>
</comment>
<comment type="caution">
    <text evidence="5">The sequence shown here is derived from an EMBL/GenBank/DDBJ whole genome shotgun (WGS) entry which is preliminary data.</text>
</comment>
<dbReference type="EMBL" id="BMDW01000002">
    <property type="protein sequence ID" value="GGA37138.1"/>
    <property type="molecule type" value="Genomic_DNA"/>
</dbReference>
<dbReference type="Gene3D" id="3.40.50.1820">
    <property type="entry name" value="alpha/beta hydrolase"/>
    <property type="match status" value="1"/>
</dbReference>
<evidence type="ECO:0000256" key="3">
    <source>
        <dbReference type="SAM" id="SignalP"/>
    </source>
</evidence>
<evidence type="ECO:0000259" key="4">
    <source>
        <dbReference type="Pfam" id="PF07859"/>
    </source>
</evidence>
<sequence length="368" mass="38282">MKTIRHGALASCVAALTIGAAIPASAQDTAAKRPTFSQDGTVHVPAFDLPPSVFSSKQAVDALKARAGVPPFDIPPNIDIKTMRMGMEAVLSPAVKLMQARYPANVVQQMIAGVPTRIVTPKVGKINRNRVLINLHGGGFSVCADACALLESLPIAVVGGYKVISVNYRQGPEAKFPAASEDVAAVYRQLLKSYKPSQIGIYGCSAGGALSGQVAAWLPAHGLPVPGAIGIFGSGAARFATGDSAYLSGYIDGSFPAPPPAGTNPPPSALMKTMMSYFEGVDSNDPLVSPAGHLDILAKFPPTLVITGTRAPDMSPAIYTHSQLIKAGVPGDLIVGDGLGHCYIYQADLPEAQDAYAAIANFFHKNLH</sequence>
<evidence type="ECO:0000313" key="5">
    <source>
        <dbReference type="EMBL" id="GGA37138.1"/>
    </source>
</evidence>
<keyword evidence="3" id="KW-0732">Signal</keyword>
<gene>
    <name evidence="5" type="ORF">GCM10011395_04330</name>
</gene>
<dbReference type="InterPro" id="IPR029058">
    <property type="entry name" value="AB_hydrolase_fold"/>
</dbReference>
<name>A0ABQ1G5W3_9SPHN</name>
<feature type="chain" id="PRO_5047006514" evidence="3">
    <location>
        <begin position="27"/>
        <end position="368"/>
    </location>
</feature>
<dbReference type="InterPro" id="IPR050300">
    <property type="entry name" value="GDXG_lipolytic_enzyme"/>
</dbReference>
<organism evidence="5 6">
    <name type="scientific">Sphingomonas psychrolutea</name>
    <dbReference type="NCBI Taxonomy" id="1259676"/>
    <lineage>
        <taxon>Bacteria</taxon>
        <taxon>Pseudomonadati</taxon>
        <taxon>Pseudomonadota</taxon>
        <taxon>Alphaproteobacteria</taxon>
        <taxon>Sphingomonadales</taxon>
        <taxon>Sphingomonadaceae</taxon>
        <taxon>Sphingomonas</taxon>
    </lineage>
</organism>
<proteinExistence type="inferred from homology"/>
<evidence type="ECO:0000313" key="6">
    <source>
        <dbReference type="Proteomes" id="UP000618591"/>
    </source>
</evidence>
<dbReference type="PANTHER" id="PTHR48081:SF30">
    <property type="entry name" value="ACETYL-HYDROLASE LIPR-RELATED"/>
    <property type="match status" value="1"/>
</dbReference>
<protein>
    <submittedName>
        <fullName evidence="5">Esterase</fullName>
    </submittedName>
</protein>
<evidence type="ECO:0000256" key="2">
    <source>
        <dbReference type="ARBA" id="ARBA00022801"/>
    </source>
</evidence>